<keyword evidence="2" id="KW-0472">Membrane</keyword>
<feature type="compositionally biased region" description="Polar residues" evidence="1">
    <location>
        <begin position="161"/>
        <end position="182"/>
    </location>
</feature>
<gene>
    <name evidence="3" type="ORF">C7M71_008875</name>
</gene>
<dbReference type="KEGG" id="stri:C7M71_008875"/>
<dbReference type="Proteomes" id="UP000249340">
    <property type="component" value="Chromosome"/>
</dbReference>
<evidence type="ECO:0000313" key="3">
    <source>
        <dbReference type="EMBL" id="AXI77538.1"/>
    </source>
</evidence>
<evidence type="ECO:0000256" key="1">
    <source>
        <dbReference type="SAM" id="MobiDB-lite"/>
    </source>
</evidence>
<dbReference type="EMBL" id="CP031264">
    <property type="protein sequence ID" value="AXI77538.1"/>
    <property type="molecule type" value="Genomic_DNA"/>
</dbReference>
<feature type="transmembrane region" description="Helical" evidence="2">
    <location>
        <begin position="131"/>
        <end position="152"/>
    </location>
</feature>
<name>A0A345SUY3_9ACTN</name>
<keyword evidence="4" id="KW-1185">Reference proteome</keyword>
<proteinExistence type="predicted"/>
<keyword evidence="2" id="KW-1133">Transmembrane helix</keyword>
<feature type="region of interest" description="Disordered" evidence="1">
    <location>
        <begin position="156"/>
        <end position="192"/>
    </location>
</feature>
<dbReference type="AlphaFoldDB" id="A0A345SUY3"/>
<keyword evidence="2" id="KW-0812">Transmembrane</keyword>
<feature type="region of interest" description="Disordered" evidence="1">
    <location>
        <begin position="63"/>
        <end position="86"/>
    </location>
</feature>
<protein>
    <submittedName>
        <fullName evidence="3">Uncharacterized protein</fullName>
    </submittedName>
</protein>
<dbReference type="OrthoDB" id="3854688at2"/>
<sequence length="192" mass="19955">MPDDVGGSPYPDGADHGGADDAFAAVVFDEAFIRAATVHEPSAHERMLAAVEARLELEATGAGRAYGGVDDPRDPADDGLPEELRPYRDDEDEADWLAASLRRGRRGRLAGRRGFPVGRHTAAHARWHRPVAWFLAVIMGVGVVAVAVAAVYRGAGGTGTPGPSRSDSGSVGTPAVDQSRQPVVTAPSAAAP</sequence>
<reference evidence="4" key="1">
    <citation type="submission" date="2018-07" db="EMBL/GenBank/DDBJ databases">
        <title>Streptacidiphilus bronchialis DSM 106435 chromosome.</title>
        <authorList>
            <person name="Batra D."/>
            <person name="Gulvik C.A."/>
        </authorList>
    </citation>
    <scope>NUCLEOTIDE SEQUENCE [LARGE SCALE GENOMIC DNA]</scope>
    <source>
        <strain evidence="4">DSM 106435</strain>
    </source>
</reference>
<feature type="compositionally biased region" description="Basic and acidic residues" evidence="1">
    <location>
        <begin position="70"/>
        <end position="86"/>
    </location>
</feature>
<organism evidence="3 4">
    <name type="scientific">Peterkaempfera bronchialis</name>
    <dbReference type="NCBI Taxonomy" id="2126346"/>
    <lineage>
        <taxon>Bacteria</taxon>
        <taxon>Bacillati</taxon>
        <taxon>Actinomycetota</taxon>
        <taxon>Actinomycetes</taxon>
        <taxon>Kitasatosporales</taxon>
        <taxon>Streptomycetaceae</taxon>
        <taxon>Peterkaempfera</taxon>
    </lineage>
</organism>
<evidence type="ECO:0000256" key="2">
    <source>
        <dbReference type="SAM" id="Phobius"/>
    </source>
</evidence>
<accession>A0A345SUY3</accession>
<dbReference type="RefSeq" id="WP_111493445.1">
    <property type="nucleotide sequence ID" value="NZ_CP031264.1"/>
</dbReference>
<evidence type="ECO:0000313" key="4">
    <source>
        <dbReference type="Proteomes" id="UP000249340"/>
    </source>
</evidence>